<evidence type="ECO:0000259" key="1">
    <source>
        <dbReference type="PROSITE" id="PS51087"/>
    </source>
</evidence>
<protein>
    <submittedName>
        <fullName evidence="2">Co2+/Mg2+ efflux protein ApaG</fullName>
    </submittedName>
</protein>
<dbReference type="EMBL" id="JABANE010000011">
    <property type="protein sequence ID" value="NME67521.1"/>
    <property type="molecule type" value="Genomic_DNA"/>
</dbReference>
<dbReference type="Proteomes" id="UP000576082">
    <property type="component" value="Unassembled WGS sequence"/>
</dbReference>
<keyword evidence="3" id="KW-1185">Reference proteome</keyword>
<dbReference type="InterPro" id="IPR036767">
    <property type="entry name" value="ApaG_sf"/>
</dbReference>
<gene>
    <name evidence="2" type="primary">apaG</name>
    <name evidence="2" type="ORF">HHU12_06055</name>
</gene>
<dbReference type="PROSITE" id="PS51087">
    <property type="entry name" value="APAG"/>
    <property type="match status" value="1"/>
</dbReference>
<comment type="caution">
    <text evidence="2">The sequence shown here is derived from an EMBL/GenBank/DDBJ whole genome shotgun (WGS) entry which is preliminary data.</text>
</comment>
<sequence>MEIAITDGIKVSVETFYLPEYSVPSRRHYVFSYKIKIENLSANKIQLLRRNWEITDITGEVRNVVNGKGVVGKEPIMIPGESFEYNSGCHFPSPCGKMSGTYVMRKIEDNTLFEVQIPEFTLVPSFFNN</sequence>
<dbReference type="PANTHER" id="PTHR47191:SF2">
    <property type="entry name" value="OS05G0170800 PROTEIN"/>
    <property type="match status" value="1"/>
</dbReference>
<reference evidence="2 3" key="1">
    <citation type="submission" date="2020-04" db="EMBL/GenBank/DDBJ databases">
        <title>Flammeovirga sp. SR4, a novel species isolated from seawater.</title>
        <authorList>
            <person name="Wang X."/>
        </authorList>
    </citation>
    <scope>NUCLEOTIDE SEQUENCE [LARGE SCALE GENOMIC DNA]</scope>
    <source>
        <strain evidence="2 3">ATCC 23126</strain>
    </source>
</reference>
<dbReference type="SUPFAM" id="SSF110069">
    <property type="entry name" value="ApaG-like"/>
    <property type="match status" value="1"/>
</dbReference>
<proteinExistence type="predicted"/>
<dbReference type="RefSeq" id="WP_169655856.1">
    <property type="nucleotide sequence ID" value="NZ_JABANE010000011.1"/>
</dbReference>
<dbReference type="InterPro" id="IPR007474">
    <property type="entry name" value="ApaG_domain"/>
</dbReference>
<dbReference type="NCBIfam" id="NF003967">
    <property type="entry name" value="PRK05461.1"/>
    <property type="match status" value="1"/>
</dbReference>
<organism evidence="2 3">
    <name type="scientific">Flammeovirga aprica JL-4</name>
    <dbReference type="NCBI Taxonomy" id="694437"/>
    <lineage>
        <taxon>Bacteria</taxon>
        <taxon>Pseudomonadati</taxon>
        <taxon>Bacteroidota</taxon>
        <taxon>Cytophagia</taxon>
        <taxon>Cytophagales</taxon>
        <taxon>Flammeovirgaceae</taxon>
        <taxon>Flammeovirga</taxon>
    </lineage>
</organism>
<dbReference type="AlphaFoldDB" id="A0A7X9P0X4"/>
<feature type="domain" description="ApaG" evidence="1">
    <location>
        <begin position="3"/>
        <end position="129"/>
    </location>
</feature>
<evidence type="ECO:0000313" key="2">
    <source>
        <dbReference type="EMBL" id="NME67521.1"/>
    </source>
</evidence>
<dbReference type="InterPro" id="IPR050718">
    <property type="entry name" value="ApaG-like"/>
</dbReference>
<accession>A0A7X9P0X4</accession>
<evidence type="ECO:0000313" key="3">
    <source>
        <dbReference type="Proteomes" id="UP000576082"/>
    </source>
</evidence>
<dbReference type="Pfam" id="PF04379">
    <property type="entry name" value="DUF525"/>
    <property type="match status" value="1"/>
</dbReference>
<dbReference type="Gene3D" id="2.60.40.1470">
    <property type="entry name" value="ApaG domain"/>
    <property type="match status" value="1"/>
</dbReference>
<dbReference type="PANTHER" id="PTHR47191">
    <property type="entry name" value="OS05G0170800 PROTEIN"/>
    <property type="match status" value="1"/>
</dbReference>
<name>A0A7X9P0X4_9BACT</name>